<dbReference type="InterPro" id="IPR045242">
    <property type="entry name" value="Syntaxin"/>
</dbReference>
<dbReference type="InterPro" id="IPR000727">
    <property type="entry name" value="T_SNARE_dom"/>
</dbReference>
<dbReference type="EMBL" id="KZ858968">
    <property type="protein sequence ID" value="RDW27099.1"/>
    <property type="molecule type" value="Genomic_DNA"/>
</dbReference>
<accession>A0A1D8NC87</accession>
<dbReference type="GO" id="GO:0005484">
    <property type="term" value="F:SNAP receptor activity"/>
    <property type="evidence" value="ECO:0007669"/>
    <property type="project" value="InterPro"/>
</dbReference>
<comment type="similarity">
    <text evidence="1">Belongs to the syntaxin family.</text>
</comment>
<keyword evidence="3" id="KW-0472">Membrane</keyword>
<reference evidence="5 7" key="1">
    <citation type="journal article" date="2016" name="PLoS ONE">
        <title>Sequence Assembly of Yarrowia lipolytica Strain W29/CLIB89 Shows Transposable Element Diversity.</title>
        <authorList>
            <person name="Magnan C."/>
            <person name="Yu J."/>
            <person name="Chang I."/>
            <person name="Jahn E."/>
            <person name="Kanomata Y."/>
            <person name="Wu J."/>
            <person name="Zeller M."/>
            <person name="Oakes M."/>
            <person name="Baldi P."/>
            <person name="Sandmeyer S."/>
        </authorList>
    </citation>
    <scope>NUCLEOTIDE SEQUENCE [LARGE SCALE GENOMIC DNA]</scope>
    <source>
        <strain evidence="5">CLIB89</strain>
        <strain evidence="7">CLIB89(W29)</strain>
    </source>
</reference>
<proteinExistence type="inferred from homology"/>
<organism evidence="5 7">
    <name type="scientific">Yarrowia lipolytica</name>
    <name type="common">Candida lipolytica</name>
    <dbReference type="NCBI Taxonomy" id="4952"/>
    <lineage>
        <taxon>Eukaryota</taxon>
        <taxon>Fungi</taxon>
        <taxon>Dikarya</taxon>
        <taxon>Ascomycota</taxon>
        <taxon>Saccharomycotina</taxon>
        <taxon>Dipodascomycetes</taxon>
        <taxon>Dipodascales</taxon>
        <taxon>Dipodascales incertae sedis</taxon>
        <taxon>Yarrowia</taxon>
    </lineage>
</organism>
<sequence length="273" mass="30987">MSSFSDAVSLEAQPAYSDSPEFDKLNADISDTLFLLNNNLVTLGRLLKAAQNTGGKRDVVGRAIDLADETRDRFKTTGEDLKRLKEWDDTNAAQRFTQQKLGREFATALSEFQQIQKRLAAHEKQEIKMDKQAVLESESRGEGQQQQQQLQQQDVMTQDFMNQSETDQHMTLISEREEEIRNIEQGIEELNEIFSDLGTIVTQQGTIVDNIESNMYSIAGETRSAASELNRAARYQSRSRSRQCCLLLILVIVLAVILLAVGAKTYLRWHLPW</sequence>
<keyword evidence="3" id="KW-1133">Transmembrane helix</keyword>
<dbReference type="PANTHER" id="PTHR19957:SF38">
    <property type="entry name" value="LD27581P"/>
    <property type="match status" value="1"/>
</dbReference>
<dbReference type="eggNOG" id="KOG0811">
    <property type="taxonomic scope" value="Eukaryota"/>
</dbReference>
<evidence type="ECO:0000256" key="2">
    <source>
        <dbReference type="SAM" id="MobiDB-lite"/>
    </source>
</evidence>
<reference evidence="6 8" key="2">
    <citation type="submission" date="2018-07" db="EMBL/GenBank/DDBJ databases">
        <title>Draft Genome Assemblies for Five Robust Yarrowia lipolytica Strains Exhibiting High Lipid Production and Pentose Sugar Utilization and Sugar Alcohol Secretion from Undetoxified Lignocellulosic Biomass Hydrolysates.</title>
        <authorList>
            <consortium name="DOE Joint Genome Institute"/>
            <person name="Walker C."/>
            <person name="Ryu S."/>
            <person name="Na H."/>
            <person name="Zane M."/>
            <person name="LaButti K."/>
            <person name="Lipzen A."/>
            <person name="Haridas S."/>
            <person name="Barry K."/>
            <person name="Grigoriev I.V."/>
            <person name="Quarterman J."/>
            <person name="Slininger P."/>
            <person name="Dien B."/>
            <person name="Trinh C.T."/>
        </authorList>
    </citation>
    <scope>NUCLEOTIDE SEQUENCE [LARGE SCALE GENOMIC DNA]</scope>
    <source>
        <strain evidence="6 8">YB392</strain>
    </source>
</reference>
<dbReference type="PROSITE" id="PS50192">
    <property type="entry name" value="T_SNARE"/>
    <property type="match status" value="1"/>
</dbReference>
<dbReference type="Gene3D" id="1.20.5.110">
    <property type="match status" value="1"/>
</dbReference>
<dbReference type="Pfam" id="PF14523">
    <property type="entry name" value="Syntaxin_2"/>
    <property type="match status" value="1"/>
</dbReference>
<dbReference type="GO" id="GO:0000149">
    <property type="term" value="F:SNARE binding"/>
    <property type="evidence" value="ECO:0007669"/>
    <property type="project" value="TreeGrafter"/>
</dbReference>
<feature type="region of interest" description="Disordered" evidence="2">
    <location>
        <begin position="133"/>
        <end position="154"/>
    </location>
</feature>
<keyword evidence="3" id="KW-0812">Transmembrane</keyword>
<dbReference type="InterPro" id="IPR006011">
    <property type="entry name" value="Syntaxin_N"/>
</dbReference>
<dbReference type="Gene3D" id="1.20.58.70">
    <property type="match status" value="1"/>
</dbReference>
<dbReference type="KEGG" id="yli:2909692"/>
<dbReference type="VEuPathDB" id="FungiDB:YALI0_C22275g"/>
<gene>
    <name evidence="6" type="ORF">B0I71DRAFT_79915</name>
    <name evidence="5" type="ORF">YALI1_C30653g</name>
</gene>
<dbReference type="Pfam" id="PF05739">
    <property type="entry name" value="SNARE"/>
    <property type="match status" value="1"/>
</dbReference>
<protein>
    <submittedName>
        <fullName evidence="6">t-SNARE</fullName>
    </submittedName>
</protein>
<dbReference type="InterPro" id="IPR010989">
    <property type="entry name" value="SNARE"/>
</dbReference>
<evidence type="ECO:0000256" key="3">
    <source>
        <dbReference type="SAM" id="Phobius"/>
    </source>
</evidence>
<evidence type="ECO:0000313" key="6">
    <source>
        <dbReference type="EMBL" id="RDW27099.1"/>
    </source>
</evidence>
<name>A0A1D8NC87_YARLL</name>
<dbReference type="OMA" id="QPFLMEQ"/>
<dbReference type="AlphaFoldDB" id="A0A1D8NC87"/>
<dbReference type="GO" id="GO:0048278">
    <property type="term" value="P:vesicle docking"/>
    <property type="evidence" value="ECO:0007669"/>
    <property type="project" value="TreeGrafter"/>
</dbReference>
<dbReference type="PANTHER" id="PTHR19957">
    <property type="entry name" value="SYNTAXIN"/>
    <property type="match status" value="1"/>
</dbReference>
<dbReference type="GO" id="GO:0012505">
    <property type="term" value="C:endomembrane system"/>
    <property type="evidence" value="ECO:0007669"/>
    <property type="project" value="TreeGrafter"/>
</dbReference>
<dbReference type="GO" id="GO:0006886">
    <property type="term" value="P:intracellular protein transport"/>
    <property type="evidence" value="ECO:0007669"/>
    <property type="project" value="InterPro"/>
</dbReference>
<evidence type="ECO:0000313" key="8">
    <source>
        <dbReference type="Proteomes" id="UP000256601"/>
    </source>
</evidence>
<dbReference type="SUPFAM" id="SSF47661">
    <property type="entry name" value="t-snare proteins"/>
    <property type="match status" value="1"/>
</dbReference>
<dbReference type="InterPro" id="IPR006012">
    <property type="entry name" value="Syntaxin/epimorphin_CS"/>
</dbReference>
<evidence type="ECO:0000256" key="1">
    <source>
        <dbReference type="ARBA" id="ARBA00009063"/>
    </source>
</evidence>
<dbReference type="EMBL" id="CP017555">
    <property type="protein sequence ID" value="AOW03245.1"/>
    <property type="molecule type" value="Genomic_DNA"/>
</dbReference>
<evidence type="ECO:0000313" key="7">
    <source>
        <dbReference type="Proteomes" id="UP000182444"/>
    </source>
</evidence>
<dbReference type="FunFam" id="1.20.5.110:FF:000059">
    <property type="entry name" value="Related to syntaxin 12"/>
    <property type="match status" value="1"/>
</dbReference>
<feature type="domain" description="T-SNARE coiled-coil homology" evidence="4">
    <location>
        <begin position="170"/>
        <end position="232"/>
    </location>
</feature>
<feature type="compositionally biased region" description="Low complexity" evidence="2">
    <location>
        <begin position="144"/>
        <end position="153"/>
    </location>
</feature>
<dbReference type="GO" id="GO:0006906">
    <property type="term" value="P:vesicle fusion"/>
    <property type="evidence" value="ECO:0007669"/>
    <property type="project" value="TreeGrafter"/>
</dbReference>
<dbReference type="SMART" id="SM00397">
    <property type="entry name" value="t_SNARE"/>
    <property type="match status" value="1"/>
</dbReference>
<evidence type="ECO:0000259" key="4">
    <source>
        <dbReference type="PROSITE" id="PS50192"/>
    </source>
</evidence>
<dbReference type="CDD" id="cd15840">
    <property type="entry name" value="SNARE_Qa"/>
    <property type="match status" value="1"/>
</dbReference>
<dbReference type="VEuPathDB" id="FungiDB:YALI1_C30653g"/>
<feature type="transmembrane region" description="Helical" evidence="3">
    <location>
        <begin position="244"/>
        <end position="267"/>
    </location>
</feature>
<dbReference type="GeneID" id="2909692"/>
<dbReference type="Proteomes" id="UP000182444">
    <property type="component" value="Chromosome 1C"/>
</dbReference>
<dbReference type="PROSITE" id="PS00914">
    <property type="entry name" value="SYNTAXIN"/>
    <property type="match status" value="1"/>
</dbReference>
<dbReference type="Proteomes" id="UP000256601">
    <property type="component" value="Unassembled WGS sequence"/>
</dbReference>
<evidence type="ECO:0000313" key="5">
    <source>
        <dbReference type="EMBL" id="AOW03245.1"/>
    </source>
</evidence>
<dbReference type="GO" id="GO:0031201">
    <property type="term" value="C:SNARE complex"/>
    <property type="evidence" value="ECO:0007669"/>
    <property type="project" value="TreeGrafter"/>
</dbReference>
<dbReference type="GO" id="GO:0006896">
    <property type="term" value="P:Golgi to vacuole transport"/>
    <property type="evidence" value="ECO:0007669"/>
    <property type="project" value="TreeGrafter"/>
</dbReference>